<comment type="caution">
    <text evidence="3">The sequence shown here is derived from an EMBL/GenBank/DDBJ whole genome shotgun (WGS) entry which is preliminary data.</text>
</comment>
<dbReference type="Proteomes" id="UP000231259">
    <property type="component" value="Unassembled WGS sequence"/>
</dbReference>
<dbReference type="RefSeq" id="WP_099909418.1">
    <property type="nucleotide sequence ID" value="NZ_AWWI01000021.1"/>
</dbReference>
<dbReference type="AlphaFoldDB" id="A0A2G8RK96"/>
<evidence type="ECO:0008006" key="5">
    <source>
        <dbReference type="Google" id="ProtNLM"/>
    </source>
</evidence>
<evidence type="ECO:0000313" key="4">
    <source>
        <dbReference type="Proteomes" id="UP000231259"/>
    </source>
</evidence>
<sequence length="494" mass="51401">MADGKNSKDTSDQISGPDEQKTQTTDVSTEETQYTGPEPVGAEPDDGILRKDPGADSPLPGAGDTAATPDEKTEGDALSDDPAMTPGADETSTEATLVEASPEDTPQPELSETDVATNEGMAHPPETEVEPETDPEPAPVFEKSAQTSSETAAPQVIRETTVVRKAGFFPMLIGGVLAAGIGYGYAQYDSNSWPFGPGSDDPFRAQTTASLEQQRAQLDDLTARLGNTETVVGAFDVSELTSAVAKLGSQLSDMQSEMSGLSDQIGRMEGRVVELEKRPMEAALSPEAVAAYQKEMDDLRADIDSQRTEIQNFAAEAVAAEQNSEVQAKLATSRAALAKLTTALENGEPFEDQIAALQGNSSVTLPPALSGVAVDGVATLGELLADYPDAARAALAAARSEAAPQEGTANHLLSFFRDQVGARSVTPREGADADAVLSRAEAALKSGDVAGSLAEVTTLSETAQAAMGDWIAKAESRVGAQGAAVTLTQELNQE</sequence>
<evidence type="ECO:0000313" key="3">
    <source>
        <dbReference type="EMBL" id="PIL21821.1"/>
    </source>
</evidence>
<accession>A0A2G8RK96</accession>
<reference evidence="3 4" key="1">
    <citation type="submission" date="2013-09" db="EMBL/GenBank/DDBJ databases">
        <title>Genome sequencing of Phaeobacter antarcticus sp. nov. SM1211.</title>
        <authorList>
            <person name="Zhang X.-Y."/>
            <person name="Liu C."/>
            <person name="Chen X.-L."/>
            <person name="Xie B.-B."/>
            <person name="Qin Q.-L."/>
            <person name="Rong J.-C."/>
            <person name="Zhang Y.-Z."/>
        </authorList>
    </citation>
    <scope>NUCLEOTIDE SEQUENCE [LARGE SCALE GENOMIC DNA]</scope>
    <source>
        <strain evidence="3 4">SM1211</strain>
    </source>
</reference>
<gene>
    <name evidence="3" type="ORF">P775_02275</name>
</gene>
<keyword evidence="1" id="KW-0175">Coiled coil</keyword>
<feature type="coiled-coil region" evidence="1">
    <location>
        <begin position="204"/>
        <end position="231"/>
    </location>
</feature>
<feature type="region of interest" description="Disordered" evidence="2">
    <location>
        <begin position="1"/>
        <end position="140"/>
    </location>
</feature>
<feature type="compositionally biased region" description="Polar residues" evidence="2">
    <location>
        <begin position="22"/>
        <end position="35"/>
    </location>
</feature>
<evidence type="ECO:0000256" key="2">
    <source>
        <dbReference type="SAM" id="MobiDB-lite"/>
    </source>
</evidence>
<dbReference type="EMBL" id="AWWI01000021">
    <property type="protein sequence ID" value="PIL21821.1"/>
    <property type="molecule type" value="Genomic_DNA"/>
</dbReference>
<keyword evidence="4" id="KW-1185">Reference proteome</keyword>
<evidence type="ECO:0000256" key="1">
    <source>
        <dbReference type="SAM" id="Coils"/>
    </source>
</evidence>
<dbReference type="OrthoDB" id="7659420at2"/>
<protein>
    <recommendedName>
        <fullName evidence="5">Mitochondrial inner membrane protein</fullName>
    </recommendedName>
</protein>
<feature type="coiled-coil region" evidence="1">
    <location>
        <begin position="258"/>
        <end position="323"/>
    </location>
</feature>
<proteinExistence type="predicted"/>
<feature type="compositionally biased region" description="Basic and acidic residues" evidence="2">
    <location>
        <begin position="1"/>
        <end position="11"/>
    </location>
</feature>
<dbReference type="Gene3D" id="1.10.287.1490">
    <property type="match status" value="1"/>
</dbReference>
<name>A0A2G8RK96_9RHOB</name>
<organism evidence="3 4">
    <name type="scientific">Puniceibacterium antarcticum</name>
    <dbReference type="NCBI Taxonomy" id="1206336"/>
    <lineage>
        <taxon>Bacteria</taxon>
        <taxon>Pseudomonadati</taxon>
        <taxon>Pseudomonadota</taxon>
        <taxon>Alphaproteobacteria</taxon>
        <taxon>Rhodobacterales</taxon>
        <taxon>Paracoccaceae</taxon>
        <taxon>Puniceibacterium</taxon>
    </lineage>
</organism>